<dbReference type="InterPro" id="IPR043519">
    <property type="entry name" value="NT_sf"/>
</dbReference>
<dbReference type="SUPFAM" id="SSF81631">
    <property type="entry name" value="PAP/OAS1 substrate-binding domain"/>
    <property type="match status" value="1"/>
</dbReference>
<evidence type="ECO:0000259" key="11">
    <source>
        <dbReference type="Pfam" id="PF03828"/>
    </source>
</evidence>
<keyword evidence="8" id="KW-0479">Metal-binding</keyword>
<evidence type="ECO:0000256" key="4">
    <source>
        <dbReference type="ARBA" id="ARBA00008593"/>
    </source>
</evidence>
<dbReference type="AlphaFoldDB" id="A0A8H8QUL2"/>
<gene>
    <name evidence="13" type="primary">cid1</name>
    <name evidence="13" type="ORF">LHYA1_G007650</name>
</gene>
<comment type="caution">
    <text evidence="13">The sequence shown here is derived from an EMBL/GenBank/DDBJ whole genome shotgun (WGS) entry which is preliminary data.</text>
</comment>
<dbReference type="Gene3D" id="1.10.1410.10">
    <property type="match status" value="1"/>
</dbReference>
<feature type="compositionally biased region" description="Low complexity" evidence="10">
    <location>
        <begin position="215"/>
        <end position="243"/>
    </location>
</feature>
<evidence type="ECO:0000256" key="8">
    <source>
        <dbReference type="ARBA" id="ARBA00022723"/>
    </source>
</evidence>
<accession>A0A8H8QUL2</accession>
<dbReference type="GO" id="GO:0010605">
    <property type="term" value="P:negative regulation of macromolecule metabolic process"/>
    <property type="evidence" value="ECO:0007669"/>
    <property type="project" value="UniProtKB-ARBA"/>
</dbReference>
<keyword evidence="14" id="KW-1185">Reference proteome</keyword>
<organism evidence="13 14">
    <name type="scientific">Lachnellula hyalina</name>
    <dbReference type="NCBI Taxonomy" id="1316788"/>
    <lineage>
        <taxon>Eukaryota</taxon>
        <taxon>Fungi</taxon>
        <taxon>Dikarya</taxon>
        <taxon>Ascomycota</taxon>
        <taxon>Pezizomycotina</taxon>
        <taxon>Leotiomycetes</taxon>
        <taxon>Helotiales</taxon>
        <taxon>Lachnaceae</taxon>
        <taxon>Lachnellula</taxon>
    </lineage>
</organism>
<dbReference type="GO" id="GO:0005737">
    <property type="term" value="C:cytoplasm"/>
    <property type="evidence" value="ECO:0007669"/>
    <property type="project" value="UniProtKB-SubCell"/>
</dbReference>
<evidence type="ECO:0000256" key="10">
    <source>
        <dbReference type="SAM" id="MobiDB-lite"/>
    </source>
</evidence>
<dbReference type="GeneID" id="41987848"/>
<evidence type="ECO:0000256" key="9">
    <source>
        <dbReference type="ARBA" id="ARBA00022842"/>
    </source>
</evidence>
<proteinExistence type="inferred from homology"/>
<dbReference type="GO" id="GO:0050265">
    <property type="term" value="F:RNA uridylyltransferase activity"/>
    <property type="evidence" value="ECO:0007669"/>
    <property type="project" value="TreeGrafter"/>
</dbReference>
<feature type="compositionally biased region" description="Polar residues" evidence="10">
    <location>
        <begin position="152"/>
        <end position="166"/>
    </location>
</feature>
<feature type="compositionally biased region" description="Basic and acidic residues" evidence="10">
    <location>
        <begin position="416"/>
        <end position="428"/>
    </location>
</feature>
<keyword evidence="7 13" id="KW-0808">Transferase</keyword>
<feature type="compositionally biased region" description="Polar residues" evidence="10">
    <location>
        <begin position="178"/>
        <end position="214"/>
    </location>
</feature>
<feature type="compositionally biased region" description="Polar residues" evidence="10">
    <location>
        <begin position="89"/>
        <end position="98"/>
    </location>
</feature>
<reference evidence="13 14" key="1">
    <citation type="submission" date="2018-05" db="EMBL/GenBank/DDBJ databases">
        <title>Genome sequencing and assembly of the regulated plant pathogen Lachnellula willkommii and related sister species for the development of diagnostic species identification markers.</title>
        <authorList>
            <person name="Giroux E."/>
            <person name="Bilodeau G."/>
        </authorList>
    </citation>
    <scope>NUCLEOTIDE SEQUENCE [LARGE SCALE GENOMIC DNA]</scope>
    <source>
        <strain evidence="13 14">CBS 185.66</strain>
    </source>
</reference>
<dbReference type="PANTHER" id="PTHR12271">
    <property type="entry name" value="POLY A POLYMERASE CID PAP -RELATED"/>
    <property type="match status" value="1"/>
</dbReference>
<dbReference type="Proteomes" id="UP000431533">
    <property type="component" value="Unassembled WGS sequence"/>
</dbReference>
<dbReference type="Pfam" id="PF03828">
    <property type="entry name" value="PAP_assoc"/>
    <property type="match status" value="1"/>
</dbReference>
<evidence type="ECO:0000256" key="3">
    <source>
        <dbReference type="ARBA" id="ARBA00004496"/>
    </source>
</evidence>
<dbReference type="RefSeq" id="XP_031001827.1">
    <property type="nucleotide sequence ID" value="XM_031152579.1"/>
</dbReference>
<comment type="cofactor">
    <cofactor evidence="1">
        <name>Mn(2+)</name>
        <dbReference type="ChEBI" id="CHEBI:29035"/>
    </cofactor>
</comment>
<evidence type="ECO:0000256" key="7">
    <source>
        <dbReference type="ARBA" id="ARBA00022679"/>
    </source>
</evidence>
<feature type="domain" description="PAP-associated" evidence="11">
    <location>
        <begin position="903"/>
        <end position="958"/>
    </location>
</feature>
<sequence length="1096" mass="122721">MFPSSNEQDGSQPLEARLRNLIISNANADSNANQVTNVGQQAPGNTQVPAQMMPANPTFQEPPHLPPHMQAATPTEKQEYLANAGSRAPQVQGQTHGQTPRKRLNQAQRRQMNSQISIPVDTRPTQTAYSSRGHAPGGGQPQAQWGPGYNGAPQNQKYLQNQNYSPRHQHTGPPTPYSPQNFFPQGSPGSPMHQYQSGPHPQMTQRSPHQSQHFQQGPYSPRPPQQSRQLYQPGPYQGQGRRPSFNRDPQELIVQGVFLENMLQESIPVVVIDPQEAAEKEDFRALVEKACRESIAEHEVLGLGNKEFNESTVELQCFGSMMSGFATKASDMDLALLSPNSSPAPESPDSAIPRLLEKKLLSLGFGARLLTRTRVPIIKLCQKPTAKLKADLLEERTKWETGFVAEQEEEEAIDVDASKKEPSDERPDAGVSPILEKTSVKPSDISYEGKLATLKQKEGQTLVDYHNNAKRLLRRLNGRDITATSPDLNDEELKILNDVCKALISGLSSSQLALRLRNYQTIAPLFDQSLQPIQRTLHGVAIQIEGERLAMAWENRPLAEYDERREFQGLADVEEWRVLQDKQGPIVESLAFDRLLWVAAEKLKKITSLQLVALEQNPQEEPVSYYTRAQKLFEALRHHGSSNDTAIPIFKAHYMAGIADKAIRETLQLSIHTDATLQRLNVQHRVLQLVADYKHALQVDLYDHADRPHVEQYLSLLNSLNYTDPAVRLITPLTSSEEALLAKVRTLPDPTTVSPNKPRDRYKDHLEFPKTDIGIQCDINFSAHLAIHNTLLLRCYSHCDPRVKPMILFIKHWAKVRGINTPYRGSLSSYGYVLMVLHYLVNVASPAVCPNLQIDRKDPPSYLPPAEIEARTTCNGCDVRFWRNEAEIKDLAAKKMLNHNHDSVGALLRGFFEYYAQPGQMSTGNHRGFDWGREVLSLRSKGGIVTKQEKGWIGAKTTFETKIVAPPAASTAKSQDFSENATPGVEVPDTKIHIPKTVEETKEIRHRYLFAIEDPFELDHNVARTVTHNGIVSIRDEFRRALRIIRAAGKPDQRDGGLLDPLDTTGSTTKGTWLDLWHLIHGPAPKEGIKMEKDLG</sequence>
<keyword evidence="6" id="KW-0963">Cytoplasm</keyword>
<dbReference type="SUPFAM" id="SSF81301">
    <property type="entry name" value="Nucleotidyltransferase"/>
    <property type="match status" value="2"/>
</dbReference>
<evidence type="ECO:0000256" key="1">
    <source>
        <dbReference type="ARBA" id="ARBA00001936"/>
    </source>
</evidence>
<feature type="region of interest" description="Disordered" evidence="10">
    <location>
        <begin position="410"/>
        <end position="431"/>
    </location>
</feature>
<evidence type="ECO:0000256" key="6">
    <source>
        <dbReference type="ARBA" id="ARBA00022490"/>
    </source>
</evidence>
<evidence type="ECO:0000256" key="2">
    <source>
        <dbReference type="ARBA" id="ARBA00001946"/>
    </source>
</evidence>
<dbReference type="EC" id="2.7.7.19" evidence="5"/>
<dbReference type="InterPro" id="IPR054708">
    <property type="entry name" value="MTPAP-like_central"/>
</dbReference>
<evidence type="ECO:0000259" key="12">
    <source>
        <dbReference type="Pfam" id="PF22600"/>
    </source>
</evidence>
<evidence type="ECO:0000256" key="5">
    <source>
        <dbReference type="ARBA" id="ARBA00012388"/>
    </source>
</evidence>
<dbReference type="GO" id="GO:1990817">
    <property type="term" value="F:poly(A) RNA polymerase activity"/>
    <property type="evidence" value="ECO:0007669"/>
    <property type="project" value="UniProtKB-EC"/>
</dbReference>
<evidence type="ECO:0000313" key="14">
    <source>
        <dbReference type="Proteomes" id="UP000431533"/>
    </source>
</evidence>
<dbReference type="Gene3D" id="3.30.460.10">
    <property type="entry name" value="Beta Polymerase, domain 2"/>
    <property type="match status" value="1"/>
</dbReference>
<keyword evidence="9" id="KW-0460">Magnesium</keyword>
<dbReference type="GO" id="GO:0031123">
    <property type="term" value="P:RNA 3'-end processing"/>
    <property type="evidence" value="ECO:0007669"/>
    <property type="project" value="TreeGrafter"/>
</dbReference>
<feature type="domain" description="Poly(A) RNA polymerase mitochondrial-like central palm" evidence="12">
    <location>
        <begin position="303"/>
        <end position="392"/>
    </location>
</feature>
<comment type="subcellular location">
    <subcellularLocation>
        <location evidence="3">Cytoplasm</location>
    </subcellularLocation>
</comment>
<dbReference type="EMBL" id="QGMH01000208">
    <property type="protein sequence ID" value="TVY23039.1"/>
    <property type="molecule type" value="Genomic_DNA"/>
</dbReference>
<dbReference type="InterPro" id="IPR002058">
    <property type="entry name" value="PAP_assoc"/>
</dbReference>
<dbReference type="GO" id="GO:0046872">
    <property type="term" value="F:metal ion binding"/>
    <property type="evidence" value="ECO:0007669"/>
    <property type="project" value="UniProtKB-KW"/>
</dbReference>
<dbReference type="PANTHER" id="PTHR12271:SF40">
    <property type="entry name" value="POLY(A) RNA POLYMERASE GLD2"/>
    <property type="match status" value="1"/>
</dbReference>
<name>A0A8H8QUL2_9HELO</name>
<feature type="compositionally biased region" description="Polar residues" evidence="10">
    <location>
        <begin position="105"/>
        <end position="130"/>
    </location>
</feature>
<protein>
    <recommendedName>
        <fullName evidence="5">polynucleotide adenylyltransferase</fullName>
        <ecNumber evidence="5">2.7.7.19</ecNumber>
    </recommendedName>
</protein>
<evidence type="ECO:0000313" key="13">
    <source>
        <dbReference type="EMBL" id="TVY23039.1"/>
    </source>
</evidence>
<comment type="similarity">
    <text evidence="4">Belongs to the DNA polymerase type-B-like family.</text>
</comment>
<dbReference type="OrthoDB" id="407432at2759"/>
<keyword evidence="13" id="KW-0548">Nucleotidyltransferase</keyword>
<comment type="cofactor">
    <cofactor evidence="2">
        <name>Mg(2+)</name>
        <dbReference type="ChEBI" id="CHEBI:18420"/>
    </cofactor>
</comment>
<dbReference type="Pfam" id="PF22600">
    <property type="entry name" value="MTPAP-like_central"/>
    <property type="match status" value="1"/>
</dbReference>
<feature type="region of interest" description="Disordered" evidence="10">
    <location>
        <begin position="54"/>
        <end position="246"/>
    </location>
</feature>